<dbReference type="Proteomes" id="UP000331127">
    <property type="component" value="Unassembled WGS sequence"/>
</dbReference>
<proteinExistence type="predicted"/>
<evidence type="ECO:0000313" key="2">
    <source>
        <dbReference type="EMBL" id="GES16106.1"/>
    </source>
</evidence>
<dbReference type="AlphaFoldDB" id="A0A5M3X625"/>
<name>A0A5M3X625_9ACTN</name>
<organism evidence="2 3">
    <name type="scientific">Acrocarpospora macrocephala</name>
    <dbReference type="NCBI Taxonomy" id="150177"/>
    <lineage>
        <taxon>Bacteria</taxon>
        <taxon>Bacillati</taxon>
        <taxon>Actinomycetota</taxon>
        <taxon>Actinomycetes</taxon>
        <taxon>Streptosporangiales</taxon>
        <taxon>Streptosporangiaceae</taxon>
        <taxon>Acrocarpospora</taxon>
    </lineage>
</organism>
<dbReference type="EMBL" id="BLAE01000092">
    <property type="protein sequence ID" value="GES16106.1"/>
    <property type="molecule type" value="Genomic_DNA"/>
</dbReference>
<reference evidence="2 3" key="1">
    <citation type="submission" date="2019-10" db="EMBL/GenBank/DDBJ databases">
        <title>Whole genome shotgun sequence of Acrocarpospora macrocephala NBRC 16266.</title>
        <authorList>
            <person name="Ichikawa N."/>
            <person name="Kimura A."/>
            <person name="Kitahashi Y."/>
            <person name="Komaki H."/>
            <person name="Oguchi A."/>
        </authorList>
    </citation>
    <scope>NUCLEOTIDE SEQUENCE [LARGE SCALE GENOMIC DNA]</scope>
    <source>
        <strain evidence="2 3">NBRC 16266</strain>
    </source>
</reference>
<keyword evidence="3" id="KW-1185">Reference proteome</keyword>
<sequence length="96" mass="10202">MLTGIRQGDRSALDLITHSPDGESRGRLFRAGDFFPMSPSNHILSAPYTLASPARPWGLRHLVVPPITAGAHEGGSNETSESSSDGTSPNEETSKD</sequence>
<accession>A0A5M3X625</accession>
<protein>
    <submittedName>
        <fullName evidence="2">Uncharacterized protein</fullName>
    </submittedName>
</protein>
<evidence type="ECO:0000256" key="1">
    <source>
        <dbReference type="SAM" id="MobiDB-lite"/>
    </source>
</evidence>
<evidence type="ECO:0000313" key="3">
    <source>
        <dbReference type="Proteomes" id="UP000331127"/>
    </source>
</evidence>
<comment type="caution">
    <text evidence="2">The sequence shown here is derived from an EMBL/GenBank/DDBJ whole genome shotgun (WGS) entry which is preliminary data.</text>
</comment>
<feature type="region of interest" description="Disordered" evidence="1">
    <location>
        <begin position="68"/>
        <end position="96"/>
    </location>
</feature>
<dbReference type="RefSeq" id="WP_246269181.1">
    <property type="nucleotide sequence ID" value="NZ_BAAAHL010000043.1"/>
</dbReference>
<feature type="region of interest" description="Disordered" evidence="1">
    <location>
        <begin position="1"/>
        <end position="25"/>
    </location>
</feature>
<feature type="compositionally biased region" description="Low complexity" evidence="1">
    <location>
        <begin position="74"/>
        <end position="88"/>
    </location>
</feature>
<gene>
    <name evidence="2" type="ORF">Amac_097040</name>
</gene>